<evidence type="ECO:0000256" key="2">
    <source>
        <dbReference type="ARBA" id="ARBA00007282"/>
    </source>
</evidence>
<feature type="transmembrane region" description="Helical" evidence="9">
    <location>
        <begin position="7"/>
        <end position="26"/>
    </location>
</feature>
<evidence type="ECO:0000256" key="1">
    <source>
        <dbReference type="ARBA" id="ARBA00004141"/>
    </source>
</evidence>
<dbReference type="EMBL" id="JASCZI010030213">
    <property type="protein sequence ID" value="MED6118457.1"/>
    <property type="molecule type" value="Genomic_DNA"/>
</dbReference>
<evidence type="ECO:0000256" key="4">
    <source>
        <dbReference type="ARBA" id="ARBA00022692"/>
    </source>
</evidence>
<feature type="transmembrane region" description="Helical" evidence="9">
    <location>
        <begin position="115"/>
        <end position="134"/>
    </location>
</feature>
<feature type="transmembrane region" description="Helical" evidence="9">
    <location>
        <begin position="140"/>
        <end position="163"/>
    </location>
</feature>
<feature type="transmembrane region" description="Helical" evidence="9">
    <location>
        <begin position="85"/>
        <end position="103"/>
    </location>
</feature>
<keyword evidence="8" id="KW-0012">Acyltransferase</keyword>
<keyword evidence="4 9" id="KW-0812">Transmembrane</keyword>
<accession>A0ABU6R257</accession>
<keyword evidence="7 9" id="KW-0472">Membrane</keyword>
<name>A0ABU6R257_9FABA</name>
<dbReference type="InterPro" id="IPR044851">
    <property type="entry name" value="Wax_synthase"/>
</dbReference>
<proteinExistence type="inferred from homology"/>
<dbReference type="InterPro" id="IPR017088">
    <property type="entry name" value="Wax_synthase_Magnoliopsida"/>
</dbReference>
<keyword evidence="3" id="KW-0808">Transferase</keyword>
<protein>
    <recommendedName>
        <fullName evidence="10">Wax synthase domain-containing protein</fullName>
    </recommendedName>
</protein>
<sequence>MDDEIQNFFKVWITATICLCYCYYISSRIPKGFFRLLSILPILYIFFTLPFSLHSFHLCGPTAFFLVWLATFKLLLFSFNQPPLSLSPNILHFISIASLPIKLKQKHNPKLENPRKPLLLPLKVLFLAAIIRAYDYRESMHSYTILILYCCHIYLGIELVLAISAAPVRTVFDLVIEPQFNEPYLSTSLQDFWGRRWNLMVTSILRPTVYDPVRTLFTRIFGVTCGARAAILATFLVSGLMHELIYYYLARVPPTWEVTWFFVLHGVCTAVEVVVKKVMIRRGWRLHRVVSGPLTLAFLAVTGNWLFFPQLVRNGVDRKAIREYAILVDFVRSKLPVDLVKSL</sequence>
<evidence type="ECO:0000256" key="5">
    <source>
        <dbReference type="ARBA" id="ARBA00022989"/>
    </source>
</evidence>
<dbReference type="PANTHER" id="PTHR31595:SF70">
    <property type="entry name" value="LONG-CHAIN-ALCOHOL O-FATTY-ACYLTRANSFERASE 3-RELATED"/>
    <property type="match status" value="1"/>
</dbReference>
<comment type="caution">
    <text evidence="11">The sequence shown here is derived from an EMBL/GenBank/DDBJ whole genome shotgun (WGS) entry which is preliminary data.</text>
</comment>
<feature type="domain" description="Wax synthase" evidence="10">
    <location>
        <begin position="177"/>
        <end position="263"/>
    </location>
</feature>
<evidence type="ECO:0000256" key="8">
    <source>
        <dbReference type="ARBA" id="ARBA00023315"/>
    </source>
</evidence>
<feature type="transmembrane region" description="Helical" evidence="9">
    <location>
        <begin position="287"/>
        <end position="308"/>
    </location>
</feature>
<dbReference type="Pfam" id="PF13813">
    <property type="entry name" value="MBOAT_2"/>
    <property type="match status" value="1"/>
</dbReference>
<evidence type="ECO:0000256" key="7">
    <source>
        <dbReference type="ARBA" id="ARBA00023136"/>
    </source>
</evidence>
<keyword evidence="6" id="KW-0443">Lipid metabolism</keyword>
<feature type="transmembrane region" description="Helical" evidence="9">
    <location>
        <begin position="258"/>
        <end position="275"/>
    </location>
</feature>
<reference evidence="11 12" key="1">
    <citation type="journal article" date="2023" name="Plants (Basel)">
        <title>Bridging the Gap: Combining Genomics and Transcriptomics Approaches to Understand Stylosanthes scabra, an Orphan Legume from the Brazilian Caatinga.</title>
        <authorList>
            <person name="Ferreira-Neto J.R.C."/>
            <person name="da Silva M.D."/>
            <person name="Binneck E."/>
            <person name="de Melo N.F."/>
            <person name="da Silva R.H."/>
            <person name="de Melo A.L.T.M."/>
            <person name="Pandolfi V."/>
            <person name="Bustamante F.O."/>
            <person name="Brasileiro-Vidal A.C."/>
            <person name="Benko-Iseppon A.M."/>
        </authorList>
    </citation>
    <scope>NUCLEOTIDE SEQUENCE [LARGE SCALE GENOMIC DNA]</scope>
    <source>
        <tissue evidence="11">Leaves</tissue>
    </source>
</reference>
<keyword evidence="12" id="KW-1185">Reference proteome</keyword>
<evidence type="ECO:0000259" key="10">
    <source>
        <dbReference type="Pfam" id="PF13813"/>
    </source>
</evidence>
<dbReference type="Proteomes" id="UP001341840">
    <property type="component" value="Unassembled WGS sequence"/>
</dbReference>
<feature type="transmembrane region" description="Helical" evidence="9">
    <location>
        <begin position="216"/>
        <end position="238"/>
    </location>
</feature>
<comment type="similarity">
    <text evidence="2">Belongs to the wax synthase family.</text>
</comment>
<dbReference type="PANTHER" id="PTHR31595">
    <property type="entry name" value="LONG-CHAIN-ALCOHOL O-FATTY-ACYLTRANSFERASE 3-RELATED"/>
    <property type="match status" value="1"/>
</dbReference>
<evidence type="ECO:0000313" key="12">
    <source>
        <dbReference type="Proteomes" id="UP001341840"/>
    </source>
</evidence>
<organism evidence="11 12">
    <name type="scientific">Stylosanthes scabra</name>
    <dbReference type="NCBI Taxonomy" id="79078"/>
    <lineage>
        <taxon>Eukaryota</taxon>
        <taxon>Viridiplantae</taxon>
        <taxon>Streptophyta</taxon>
        <taxon>Embryophyta</taxon>
        <taxon>Tracheophyta</taxon>
        <taxon>Spermatophyta</taxon>
        <taxon>Magnoliopsida</taxon>
        <taxon>eudicotyledons</taxon>
        <taxon>Gunneridae</taxon>
        <taxon>Pentapetalae</taxon>
        <taxon>rosids</taxon>
        <taxon>fabids</taxon>
        <taxon>Fabales</taxon>
        <taxon>Fabaceae</taxon>
        <taxon>Papilionoideae</taxon>
        <taxon>50 kb inversion clade</taxon>
        <taxon>dalbergioids sensu lato</taxon>
        <taxon>Dalbergieae</taxon>
        <taxon>Pterocarpus clade</taxon>
        <taxon>Stylosanthes</taxon>
    </lineage>
</organism>
<keyword evidence="5 9" id="KW-1133">Transmembrane helix</keyword>
<gene>
    <name evidence="11" type="ORF">PIB30_002709</name>
</gene>
<comment type="subcellular location">
    <subcellularLocation>
        <location evidence="1">Membrane</location>
        <topology evidence="1">Multi-pass membrane protein</topology>
    </subcellularLocation>
</comment>
<evidence type="ECO:0000256" key="3">
    <source>
        <dbReference type="ARBA" id="ARBA00022679"/>
    </source>
</evidence>
<dbReference type="PIRSF" id="PIRSF037006">
    <property type="entry name" value="Wax_synthase"/>
    <property type="match status" value="1"/>
</dbReference>
<feature type="transmembrane region" description="Helical" evidence="9">
    <location>
        <begin position="32"/>
        <end position="51"/>
    </location>
</feature>
<evidence type="ECO:0000256" key="6">
    <source>
        <dbReference type="ARBA" id="ARBA00023098"/>
    </source>
</evidence>
<evidence type="ECO:0000313" key="11">
    <source>
        <dbReference type="EMBL" id="MED6118457.1"/>
    </source>
</evidence>
<evidence type="ECO:0000256" key="9">
    <source>
        <dbReference type="SAM" id="Phobius"/>
    </source>
</evidence>
<dbReference type="InterPro" id="IPR032805">
    <property type="entry name" value="Wax_synthase_dom"/>
</dbReference>